<accession>A0ABY6MED7</accession>
<evidence type="ECO:0000313" key="2">
    <source>
        <dbReference type="Proteomes" id="UP001163156"/>
    </source>
</evidence>
<evidence type="ECO:0000313" key="1">
    <source>
        <dbReference type="EMBL" id="UZD22163.1"/>
    </source>
</evidence>
<organism evidence="1 2">
    <name type="scientific">Algoriphagus halophytocola</name>
    <dbReference type="NCBI Taxonomy" id="2991499"/>
    <lineage>
        <taxon>Bacteria</taxon>
        <taxon>Pseudomonadati</taxon>
        <taxon>Bacteroidota</taxon>
        <taxon>Cytophagia</taxon>
        <taxon>Cytophagales</taxon>
        <taxon>Cyclobacteriaceae</taxon>
        <taxon>Algoriphagus</taxon>
    </lineage>
</organism>
<dbReference type="RefSeq" id="WP_264808618.1">
    <property type="nucleotide sequence ID" value="NZ_CP110226.1"/>
</dbReference>
<keyword evidence="2" id="KW-1185">Reference proteome</keyword>
<sequence length="900" mass="101142">MKIWKSLLILFLSVLLVGGGYWIYSNYFAVRKINSLEVISQNAVFVFESHNGAETWNKLVDDPSWEILKNLPAFQDFSDQLIKLDSLHGGSGAVAKALRGTQATFSLHSTGAESFDILYTINLKVSSSEKFLDEVKSRIPEGARFQNRKYSDIDVLEYYDSANNRQWSLSLIGDLAVISSTSFLVEEAIRFYVNADQQSFYSLVQAHPYESGSLGRLLISGRGFATLIKGIGNDRANNGIAELENLQAGAIMNLELEQNKLLFRGELVYPEDVNFTPSIQANLAIIEAAISNRTLALTQFNLESIFESQKLINRAFVGRATYSGEIQRKLIDLGFLDSFTGELYLLDLENTGGSSKNLALLARSRDVENALQMLRDFQENEEEVGSDYYDGHEILYLAEEDFPAHLFAGKFHGFNQSFITAEGELLIITNTQQGMKMMLDDIRAGNTWKSVNAPEAKKELSATAGFSRLYLTPRILESWISKSNPSWSTFLQKYADVFNSFPWISFKINQIQNHQEATLTLAYDGQSKPSIKTDEAVALQPSKRISFGQNLIYGPKSIRNYQDNTEDIVVQDQKHVLHLVNSAGEVIYSEQLDGPVISDAFQIDYYKNDKLQLLLATPQRIYGIDRLGNPLTGYPISLSGETISSLNLVDYSNTKDYRYFISTEQGNLYLLDKTGQKLEGWNPNPIGSKTIGPAQHVRVPGKGDYMVALGENGQLKLFNRRGEAQPGSSAKLGSEFNTDLISWRNPSSRTTLLVGITANGEVIHVNFNGEVSYRNQLIKEDRDSEFLLIPDQKQNDFVFISRQFNEVSVLDRSEKKLFSARVSDENLVYQYFDFGSDRQLIAITDLIQQFCYLYDLNGKLITTMPLNSNGKIQITHQVSKGQYLIRTISGSTLTEFQLAD</sequence>
<gene>
    <name evidence="1" type="ORF">OM944_16000</name>
</gene>
<reference evidence="1" key="1">
    <citation type="submission" date="2022-10" db="EMBL/GenBank/DDBJ databases">
        <title>Algoriphagus sp. a novel bacteria isolate from halophytes salicornia europaea.</title>
        <authorList>
            <person name="Peng Y."/>
            <person name="Jiang L."/>
            <person name="Lee J."/>
        </authorList>
    </citation>
    <scope>NUCLEOTIDE SEQUENCE</scope>
    <source>
        <strain evidence="1">TR-M5</strain>
    </source>
</reference>
<name>A0ABY6MED7_9BACT</name>
<dbReference type="Proteomes" id="UP001163156">
    <property type="component" value="Chromosome"/>
</dbReference>
<evidence type="ECO:0008006" key="3">
    <source>
        <dbReference type="Google" id="ProtNLM"/>
    </source>
</evidence>
<dbReference type="EMBL" id="CP110226">
    <property type="protein sequence ID" value="UZD22163.1"/>
    <property type="molecule type" value="Genomic_DNA"/>
</dbReference>
<proteinExistence type="predicted"/>
<dbReference type="SUPFAM" id="SSF75011">
    <property type="entry name" value="3-carboxy-cis,cis-mucoante lactonizing enzyme"/>
    <property type="match status" value="1"/>
</dbReference>
<protein>
    <recommendedName>
        <fullName evidence="3">DUF3352 domain-containing protein</fullName>
    </recommendedName>
</protein>